<evidence type="ECO:0000256" key="1">
    <source>
        <dbReference type="SAM" id="Coils"/>
    </source>
</evidence>
<dbReference type="RefSeq" id="XP_027202703.1">
    <property type="nucleotide sequence ID" value="XM_027346902.1"/>
</dbReference>
<proteinExistence type="predicted"/>
<evidence type="ECO:0000313" key="3">
    <source>
        <dbReference type="Proteomes" id="UP000515146"/>
    </source>
</evidence>
<feature type="signal peptide" evidence="2">
    <location>
        <begin position="1"/>
        <end position="20"/>
    </location>
</feature>
<dbReference type="KEGG" id="dpte:113796599"/>
<keyword evidence="2" id="KW-0732">Signal</keyword>
<evidence type="ECO:0000313" key="4">
    <source>
        <dbReference type="RefSeq" id="XP_027202703.1"/>
    </source>
</evidence>
<feature type="chain" id="PRO_5027729358" evidence="2">
    <location>
        <begin position="21"/>
        <end position="139"/>
    </location>
</feature>
<feature type="coiled-coil region" evidence="1">
    <location>
        <begin position="37"/>
        <end position="108"/>
    </location>
</feature>
<dbReference type="AlphaFoldDB" id="A0A6P6YB91"/>
<dbReference type="Proteomes" id="UP000515146">
    <property type="component" value="Unplaced"/>
</dbReference>
<keyword evidence="3" id="KW-1185">Reference proteome</keyword>
<sequence>MQKILPIFLVIFAIVINVECRPPQLLLRPQQQQQQDQQQQHQNLEKWRQNLRQTAEKLIQDAQIENEHLKSQNREYLNGGLLKIITILKQLDYELSKLSITNDQKQQQNIRTILKILEKKLCVVKQKLEIEIQKLESFS</sequence>
<name>A0A6P6YB91_DERPT</name>
<organism evidence="3 4">
    <name type="scientific">Dermatophagoides pteronyssinus</name>
    <name type="common">European house dust mite</name>
    <dbReference type="NCBI Taxonomy" id="6956"/>
    <lineage>
        <taxon>Eukaryota</taxon>
        <taxon>Metazoa</taxon>
        <taxon>Ecdysozoa</taxon>
        <taxon>Arthropoda</taxon>
        <taxon>Chelicerata</taxon>
        <taxon>Arachnida</taxon>
        <taxon>Acari</taxon>
        <taxon>Acariformes</taxon>
        <taxon>Sarcoptiformes</taxon>
        <taxon>Astigmata</taxon>
        <taxon>Psoroptidia</taxon>
        <taxon>Analgoidea</taxon>
        <taxon>Pyroglyphidae</taxon>
        <taxon>Dermatophagoidinae</taxon>
        <taxon>Dermatophagoides</taxon>
    </lineage>
</organism>
<dbReference type="GeneID" id="113796599"/>
<evidence type="ECO:0000256" key="2">
    <source>
        <dbReference type="SAM" id="SignalP"/>
    </source>
</evidence>
<accession>A0A6P6YB91</accession>
<dbReference type="InParanoid" id="A0A6P6YB91"/>
<keyword evidence="1" id="KW-0175">Coiled coil</keyword>
<gene>
    <name evidence="4" type="primary">LOC113796599</name>
</gene>
<reference evidence="4" key="1">
    <citation type="submission" date="2025-08" db="UniProtKB">
        <authorList>
            <consortium name="RefSeq"/>
        </authorList>
    </citation>
    <scope>IDENTIFICATION</scope>
    <source>
        <strain evidence="4">Airmid</strain>
    </source>
</reference>
<protein>
    <submittedName>
        <fullName evidence="4">Probable basic-leucine zipper transcription factor R</fullName>
    </submittedName>
</protein>
<dbReference type="OrthoDB" id="10467629at2759"/>